<dbReference type="AlphaFoldDB" id="A0A1X7TI50"/>
<dbReference type="PANTHER" id="PTHR15665">
    <property type="entry name" value="ASTEROID PROTEIN"/>
    <property type="match status" value="1"/>
</dbReference>
<dbReference type="Gene3D" id="3.40.50.1010">
    <property type="entry name" value="5'-nuclease"/>
    <property type="match status" value="1"/>
</dbReference>
<dbReference type="PANTHER" id="PTHR15665:SF1">
    <property type="entry name" value="PROTEIN ASTEROID HOMOLOG 1"/>
    <property type="match status" value="1"/>
</dbReference>
<proteinExistence type="inferred from homology"/>
<dbReference type="EnsemblMetazoa" id="Aqu2.1.14333_001">
    <property type="protein sequence ID" value="Aqu2.1.14333_001"/>
    <property type="gene ID" value="Aqu2.1.14333"/>
</dbReference>
<protein>
    <recommendedName>
        <fullName evidence="3">Asteroid domain-containing protein</fullName>
    </recommendedName>
</protein>
<dbReference type="InParanoid" id="A0A1X7TI50"/>
<evidence type="ECO:0000256" key="1">
    <source>
        <dbReference type="ARBA" id="ARBA00007398"/>
    </source>
</evidence>
<organism evidence="2">
    <name type="scientific">Amphimedon queenslandica</name>
    <name type="common">Sponge</name>
    <dbReference type="NCBI Taxonomy" id="400682"/>
    <lineage>
        <taxon>Eukaryota</taxon>
        <taxon>Metazoa</taxon>
        <taxon>Porifera</taxon>
        <taxon>Demospongiae</taxon>
        <taxon>Heteroscleromorpha</taxon>
        <taxon>Haplosclerida</taxon>
        <taxon>Niphatidae</taxon>
        <taxon>Amphimedon</taxon>
    </lineage>
</organism>
<name>A0A1X7TI50_AMPQE</name>
<sequence>MGRIQGLTKYLDSPSSRAHWRDTKLSKCPIVLDGKCLVHHLPSDFDWKYGGQYPAIRDSLENLIKALLAQNVSPIHVVFDGVYQTDKMDMHKEIRQKIQDTILNELQGLDLDEYQKKNVRSPLVANTFHKVFKNYQSEGVRVYPADGDCYPLAVSLANTYDCYLVGDNSDYFITPLQKGYIPLSKLAWSQPGSPVIGRVFKRDSFIASLSKEPDLIYTIPALVGNDTLPNLVEETELKSLVRCYRGTLSEATIKFLQEKCHGELIGLKGQILSLANGLEVLKKFEQSFEKAKKKYNVNSLPFNYEEFKISIAFRSDNWKSIPQWIVQQYKEFMFSPSLLAVFISGVNLLNIIPDDCTTWSKPASMIISRPIRLVIYAVLRKGRYVTEIIRQGTKLLEDRIGRHGHMEIDVELEEMKLEQREKRRNIIYETLMCSSHALSLLEEEWHLPVASVIFWAKSAAIPRGDIYLKALVLSFAKCFHKSAATFTPAFSLEALHLYAQWQCVYYDAILLNQVLALPLPYLSPADLFDGKLVTYYSQMSHDKFRIILDNTSREILHLYTKILKTVNESI</sequence>
<reference evidence="2" key="1">
    <citation type="submission" date="2017-05" db="UniProtKB">
        <authorList>
            <consortium name="EnsemblMetazoa"/>
        </authorList>
    </citation>
    <scope>IDENTIFICATION</scope>
</reference>
<evidence type="ECO:0008006" key="3">
    <source>
        <dbReference type="Google" id="ProtNLM"/>
    </source>
</evidence>
<dbReference type="InterPro" id="IPR026832">
    <property type="entry name" value="Asteroid"/>
</dbReference>
<evidence type="ECO:0000313" key="2">
    <source>
        <dbReference type="EnsemblMetazoa" id="Aqu2.1.14333_001"/>
    </source>
</evidence>
<accession>A0A1X7TI50</accession>
<comment type="similarity">
    <text evidence="1">Belongs to the asteroid family.</text>
</comment>
<dbReference type="SUPFAM" id="SSF88723">
    <property type="entry name" value="PIN domain-like"/>
    <property type="match status" value="1"/>
</dbReference>
<dbReference type="eggNOG" id="ENOG502QQRA">
    <property type="taxonomic scope" value="Eukaryota"/>
</dbReference>
<dbReference type="OrthoDB" id="6022536at2759"/>
<dbReference type="STRING" id="400682.A0A1X7TI50"/>
<dbReference type="InterPro" id="IPR029060">
    <property type="entry name" value="PIN-like_dom_sf"/>
</dbReference>